<keyword evidence="2" id="KW-1185">Reference proteome</keyword>
<evidence type="ECO:0000313" key="2">
    <source>
        <dbReference type="Proteomes" id="UP000799302"/>
    </source>
</evidence>
<dbReference type="EMBL" id="MU004230">
    <property type="protein sequence ID" value="KAF2675438.1"/>
    <property type="molecule type" value="Genomic_DNA"/>
</dbReference>
<organism evidence="1 2">
    <name type="scientific">Microthyrium microscopicum</name>
    <dbReference type="NCBI Taxonomy" id="703497"/>
    <lineage>
        <taxon>Eukaryota</taxon>
        <taxon>Fungi</taxon>
        <taxon>Dikarya</taxon>
        <taxon>Ascomycota</taxon>
        <taxon>Pezizomycotina</taxon>
        <taxon>Dothideomycetes</taxon>
        <taxon>Dothideomycetes incertae sedis</taxon>
        <taxon>Microthyriales</taxon>
        <taxon>Microthyriaceae</taxon>
        <taxon>Microthyrium</taxon>
    </lineage>
</organism>
<evidence type="ECO:0000313" key="1">
    <source>
        <dbReference type="EMBL" id="KAF2675438.1"/>
    </source>
</evidence>
<sequence length="160" mass="19220">MDILQENISASTIIVGLFKSFAMHNTMPHSLSTSTFRNQTGIQFHRKQLLFRSSHIASSTMRYHSYSRLNHHSCRQAIQWWSLSLNRYQCCQTRCWCKYQRQFGSRRSSSRCQYHSIRIGSSLERVRKELGWGEGCTYIVRWGMSPWWQSKFRQWRPFRL</sequence>
<name>A0A6A6UWJ0_9PEZI</name>
<protein>
    <submittedName>
        <fullName evidence="1">Uncharacterized protein</fullName>
    </submittedName>
</protein>
<proteinExistence type="predicted"/>
<reference evidence="1" key="1">
    <citation type="journal article" date="2020" name="Stud. Mycol.">
        <title>101 Dothideomycetes genomes: a test case for predicting lifestyles and emergence of pathogens.</title>
        <authorList>
            <person name="Haridas S."/>
            <person name="Albert R."/>
            <person name="Binder M."/>
            <person name="Bloem J."/>
            <person name="Labutti K."/>
            <person name="Salamov A."/>
            <person name="Andreopoulos B."/>
            <person name="Baker S."/>
            <person name="Barry K."/>
            <person name="Bills G."/>
            <person name="Bluhm B."/>
            <person name="Cannon C."/>
            <person name="Castanera R."/>
            <person name="Culley D."/>
            <person name="Daum C."/>
            <person name="Ezra D."/>
            <person name="Gonzalez J."/>
            <person name="Henrissat B."/>
            <person name="Kuo A."/>
            <person name="Liang C."/>
            <person name="Lipzen A."/>
            <person name="Lutzoni F."/>
            <person name="Magnuson J."/>
            <person name="Mondo S."/>
            <person name="Nolan M."/>
            <person name="Ohm R."/>
            <person name="Pangilinan J."/>
            <person name="Park H.-J."/>
            <person name="Ramirez L."/>
            <person name="Alfaro M."/>
            <person name="Sun H."/>
            <person name="Tritt A."/>
            <person name="Yoshinaga Y."/>
            <person name="Zwiers L.-H."/>
            <person name="Turgeon B."/>
            <person name="Goodwin S."/>
            <person name="Spatafora J."/>
            <person name="Crous P."/>
            <person name="Grigoriev I."/>
        </authorList>
    </citation>
    <scope>NUCLEOTIDE SEQUENCE</scope>
    <source>
        <strain evidence="1">CBS 115976</strain>
    </source>
</reference>
<gene>
    <name evidence="1" type="ORF">BT63DRAFT_37580</name>
</gene>
<dbReference type="AlphaFoldDB" id="A0A6A6UWJ0"/>
<accession>A0A6A6UWJ0</accession>
<dbReference type="Proteomes" id="UP000799302">
    <property type="component" value="Unassembled WGS sequence"/>
</dbReference>